<dbReference type="STRING" id="1076872.G8ZXC0"/>
<name>G8ZXC0_TORDE</name>
<dbReference type="Pfam" id="PF01633">
    <property type="entry name" value="Choline_kinase"/>
    <property type="match status" value="1"/>
</dbReference>
<dbReference type="GO" id="GO:0005737">
    <property type="term" value="C:cytoplasm"/>
    <property type="evidence" value="ECO:0007669"/>
    <property type="project" value="TreeGrafter"/>
</dbReference>
<dbReference type="SUPFAM" id="SSF56112">
    <property type="entry name" value="Protein kinase-like (PK-like)"/>
    <property type="match status" value="1"/>
</dbReference>
<dbReference type="EMBL" id="HE616747">
    <property type="protein sequence ID" value="CCE93264.1"/>
    <property type="molecule type" value="Genomic_DNA"/>
</dbReference>
<dbReference type="GeneID" id="11501859"/>
<dbReference type="RefSeq" id="XP_003682475.1">
    <property type="nucleotide sequence ID" value="XM_003682427.1"/>
</dbReference>
<dbReference type="Gene3D" id="3.90.1200.10">
    <property type="match status" value="1"/>
</dbReference>
<dbReference type="GO" id="GO:0004305">
    <property type="term" value="F:ethanolamine kinase activity"/>
    <property type="evidence" value="ECO:0007669"/>
    <property type="project" value="EnsemblFungi"/>
</dbReference>
<comment type="similarity">
    <text evidence="1">Belongs to the choline/ethanolamine kinase family.</text>
</comment>
<reference evidence="4 5" key="1">
    <citation type="journal article" date="2011" name="Proc. Natl. Acad. Sci. U.S.A.">
        <title>Evolutionary erosion of yeast sex chromosomes by mating-type switching accidents.</title>
        <authorList>
            <person name="Gordon J.L."/>
            <person name="Armisen D."/>
            <person name="Proux-Wera E."/>
            <person name="Oheigeartaigh S.S."/>
            <person name="Byrne K.P."/>
            <person name="Wolfe K.H."/>
        </authorList>
    </citation>
    <scope>NUCLEOTIDE SEQUENCE [LARGE SCALE GENOMIC DNA]</scope>
    <source>
        <strain evidence="5">ATCC 10662 / CBS 1146 / NBRC 0425 / NCYC 2629 / NRRL Y-866</strain>
    </source>
</reference>
<dbReference type="eggNOG" id="KOG2686">
    <property type="taxonomic scope" value="Eukaryota"/>
</dbReference>
<feature type="domain" description="Choline kinase N-terminal" evidence="3">
    <location>
        <begin position="107"/>
        <end position="151"/>
    </location>
</feature>
<feature type="compositionally biased region" description="Basic residues" evidence="2">
    <location>
        <begin position="21"/>
        <end position="33"/>
    </location>
</feature>
<proteinExistence type="inferred from homology"/>
<dbReference type="KEGG" id="tdl:TDEL_0F04530"/>
<sequence length="588" mass="66817">MSETRSSRSHTRRTSFTVGRSRSHSRSNSKSRRPSLSGKRSSQRLIRTISVDTDAFSTDDESKFETFSAGSESAGPTIAEDDSIVSGVTDLKLDSDRSYDSSNRMGSQTSSEVIEVPYVNVILDSTLPQDYLKDDILNTIQSLKIPRWYVRGFSDVSPLERKLLKLTKITGAMTNVIYKVEYPGVPSLLLRVYGPNNDSIIDRDYELEVLARLSVRNIGPSLYGCFENGRFEQFLENAQTLSKDDIRDWKTSQRIARRMKELHKGVPLLKFEREGGPACWAKINQWINRIETRGREWVKDDDNIRHTLLCNNWSEFKTVVEQYCNWLYGQGSSNVKKSLVFCHNDAQYGNLLFTSPVIKADNPIHSAPKSASSTSLFPQNSNVSLEQIINPPIQDQSQDSKLVVIDFEYAGANPAAFDLANHLSEWMHDYNCSEPFRCNPKKFPTKEQMLNFVYSYVSHLRGNSTTIIDDEVKHYYNAILKWRGSVQLFWCLWAILQSGDLQNEAVERIESKGPSGNKYIIKTELSDGIDDVALTNDELEGVDIDTFDYLGYCKDKIALFWGDAIRFGVAHETDCIASEVKYLDTQML</sequence>
<protein>
    <recommendedName>
        <fullName evidence="3">Choline kinase N-terminal domain-containing protein</fullName>
    </recommendedName>
</protein>
<dbReference type="GO" id="GO:0006646">
    <property type="term" value="P:phosphatidylethanolamine biosynthetic process"/>
    <property type="evidence" value="ECO:0007669"/>
    <property type="project" value="EnsemblFungi"/>
</dbReference>
<keyword evidence="5" id="KW-1185">Reference proteome</keyword>
<feature type="region of interest" description="Disordered" evidence="2">
    <location>
        <begin position="1"/>
        <end position="52"/>
    </location>
</feature>
<dbReference type="Proteomes" id="UP000005627">
    <property type="component" value="Chromosome 6"/>
</dbReference>
<dbReference type="GO" id="GO:0004103">
    <property type="term" value="F:choline kinase activity"/>
    <property type="evidence" value="ECO:0007669"/>
    <property type="project" value="EnsemblFungi"/>
</dbReference>
<dbReference type="InterPro" id="IPR007521">
    <property type="entry name" value="Choline_kin_N"/>
</dbReference>
<dbReference type="PANTHER" id="PTHR22603:SF93">
    <property type="entry name" value="RE24176P"/>
    <property type="match status" value="1"/>
</dbReference>
<organism evidence="4 5">
    <name type="scientific">Torulaspora delbrueckii</name>
    <name type="common">Yeast</name>
    <name type="synonym">Candida colliculosa</name>
    <dbReference type="NCBI Taxonomy" id="4950"/>
    <lineage>
        <taxon>Eukaryota</taxon>
        <taxon>Fungi</taxon>
        <taxon>Dikarya</taxon>
        <taxon>Ascomycota</taxon>
        <taxon>Saccharomycotina</taxon>
        <taxon>Saccharomycetes</taxon>
        <taxon>Saccharomycetales</taxon>
        <taxon>Saccharomycetaceae</taxon>
        <taxon>Torulaspora</taxon>
    </lineage>
</organism>
<dbReference type="HOGENOM" id="CLU_012712_4_2_1"/>
<evidence type="ECO:0000313" key="4">
    <source>
        <dbReference type="EMBL" id="CCE93264.1"/>
    </source>
</evidence>
<gene>
    <name evidence="4" type="primary">TDEL0F04530</name>
    <name evidence="4" type="ORF">TDEL_0F04530</name>
</gene>
<evidence type="ECO:0000313" key="5">
    <source>
        <dbReference type="Proteomes" id="UP000005627"/>
    </source>
</evidence>
<dbReference type="Pfam" id="PF04428">
    <property type="entry name" value="Choline_kin_N"/>
    <property type="match status" value="1"/>
</dbReference>
<dbReference type="AlphaFoldDB" id="G8ZXC0"/>
<dbReference type="InParanoid" id="G8ZXC0"/>
<evidence type="ECO:0000256" key="1">
    <source>
        <dbReference type="ARBA" id="ARBA00038211"/>
    </source>
</evidence>
<dbReference type="InterPro" id="IPR011009">
    <property type="entry name" value="Kinase-like_dom_sf"/>
</dbReference>
<dbReference type="PANTHER" id="PTHR22603">
    <property type="entry name" value="CHOLINE/ETHANOALAMINE KINASE"/>
    <property type="match status" value="1"/>
</dbReference>
<dbReference type="Gene3D" id="3.30.200.20">
    <property type="entry name" value="Phosphorylase Kinase, domain 1"/>
    <property type="match status" value="1"/>
</dbReference>
<evidence type="ECO:0000259" key="3">
    <source>
        <dbReference type="Pfam" id="PF04428"/>
    </source>
</evidence>
<dbReference type="OrthoDB" id="10267235at2759"/>
<evidence type="ECO:0000256" key="2">
    <source>
        <dbReference type="SAM" id="MobiDB-lite"/>
    </source>
</evidence>
<dbReference type="FunCoup" id="G8ZXC0">
    <property type="interactions" value="392"/>
</dbReference>
<accession>G8ZXC0</accession>
<dbReference type="CDD" id="cd05157">
    <property type="entry name" value="ETNK_euk"/>
    <property type="match status" value="1"/>
</dbReference>